<feature type="transmembrane region" description="Helical" evidence="8">
    <location>
        <begin position="308"/>
        <end position="328"/>
    </location>
</feature>
<feature type="transmembrane region" description="Helical" evidence="8">
    <location>
        <begin position="156"/>
        <end position="173"/>
    </location>
</feature>
<evidence type="ECO:0000256" key="5">
    <source>
        <dbReference type="ARBA" id="ARBA00022989"/>
    </source>
</evidence>
<feature type="transmembrane region" description="Helical" evidence="8">
    <location>
        <begin position="378"/>
        <end position="396"/>
    </location>
</feature>
<keyword evidence="7 8" id="KW-0472">Membrane</keyword>
<feature type="transmembrane region" description="Helical" evidence="8">
    <location>
        <begin position="284"/>
        <end position="302"/>
    </location>
</feature>
<reference evidence="10" key="1">
    <citation type="submission" date="2023-02" db="EMBL/GenBank/DDBJ databases">
        <title>A novel hydrolase synthesized by Rhodococcus erythropolis HQ is responsible for the detoxification of Zearalenone.</title>
        <authorList>
            <person name="Hu J."/>
            <person name="Xu J."/>
        </authorList>
    </citation>
    <scope>NUCLEOTIDE SEQUENCE</scope>
    <source>
        <strain evidence="10">HQ</strain>
    </source>
</reference>
<dbReference type="Pfam" id="PF00999">
    <property type="entry name" value="Na_H_Exchanger"/>
    <property type="match status" value="1"/>
</dbReference>
<accession>A0AAW6LX38</accession>
<dbReference type="InterPro" id="IPR006153">
    <property type="entry name" value="Cation/H_exchanger_TM"/>
</dbReference>
<feature type="domain" description="Cation/H+ exchanger transmembrane" evidence="9">
    <location>
        <begin position="15"/>
        <end position="397"/>
    </location>
</feature>
<evidence type="ECO:0000256" key="7">
    <source>
        <dbReference type="ARBA" id="ARBA00023136"/>
    </source>
</evidence>
<sequence length="494" mass="52298">MSIFIVVGLFVGVIVTVTSGLIARLRLAGPLAMVIAGIGVSALMDEDLTNLLYEQSTERAVELILALLLFVDATEVKKGLFGGEPAVAARLLLIALPLSLLSAVALGVFLLPATSLAVLVVIACVVVPTDLAPAAQLLHDRRIPARVRRILNVESGYNDGIVAPIFVVALALVDHNYSEDGVWNAIADGVESTLIAGAVGIAVGFGGARLARWAKDRALTTSQGMRIAVVLLPVLAYSGATVSSANGFIAAFVCGVTFHAARNAKTIDASELELAEDVATLSSMAMWFLFGATVSYLVAIGLPGWQEFAFVLAALTIIRVVPVALSLIGSDLPRPDRQTIALLGPRGTASIVFGLLAWRRATTIDASDVELDAGSLVLYVMVATVLGSVLVHGFTAERFGARYARRARDVEKTSWISLRARSTAHFEAKRPIPGVLWRPEQLDHILDVPGSTRDACGDSGEGVAAGLYSESTTFACRNGNAHSPNNHCRRVRFR</sequence>
<dbReference type="EMBL" id="JARDXE010000044">
    <property type="protein sequence ID" value="MDE8650026.1"/>
    <property type="molecule type" value="Genomic_DNA"/>
</dbReference>
<name>A0AAW6LX38_RHOSG</name>
<evidence type="ECO:0000256" key="6">
    <source>
        <dbReference type="ARBA" id="ARBA00023065"/>
    </source>
</evidence>
<feature type="transmembrane region" description="Helical" evidence="8">
    <location>
        <begin position="223"/>
        <end position="240"/>
    </location>
</feature>
<dbReference type="GO" id="GO:0015297">
    <property type="term" value="F:antiporter activity"/>
    <property type="evidence" value="ECO:0007669"/>
    <property type="project" value="UniProtKB-KW"/>
</dbReference>
<organism evidence="10 11">
    <name type="scientific">Rhodococcus qingshengii</name>
    <dbReference type="NCBI Taxonomy" id="334542"/>
    <lineage>
        <taxon>Bacteria</taxon>
        <taxon>Bacillati</taxon>
        <taxon>Actinomycetota</taxon>
        <taxon>Actinomycetes</taxon>
        <taxon>Mycobacteriales</taxon>
        <taxon>Nocardiaceae</taxon>
        <taxon>Rhodococcus</taxon>
        <taxon>Rhodococcus erythropolis group</taxon>
    </lineage>
</organism>
<dbReference type="Proteomes" id="UP001217325">
    <property type="component" value="Unassembled WGS sequence"/>
</dbReference>
<evidence type="ECO:0000256" key="3">
    <source>
        <dbReference type="ARBA" id="ARBA00022449"/>
    </source>
</evidence>
<keyword evidence="3" id="KW-0050">Antiport</keyword>
<keyword evidence="4 8" id="KW-0812">Transmembrane</keyword>
<dbReference type="AlphaFoldDB" id="A0AAW6LX38"/>
<feature type="transmembrane region" description="Helical" evidence="8">
    <location>
        <begin position="193"/>
        <end position="211"/>
    </location>
</feature>
<evidence type="ECO:0000256" key="4">
    <source>
        <dbReference type="ARBA" id="ARBA00022692"/>
    </source>
</evidence>
<evidence type="ECO:0000256" key="2">
    <source>
        <dbReference type="ARBA" id="ARBA00022448"/>
    </source>
</evidence>
<evidence type="ECO:0000313" key="11">
    <source>
        <dbReference type="Proteomes" id="UP001217325"/>
    </source>
</evidence>
<comment type="caution">
    <text evidence="10">The sequence shown here is derived from an EMBL/GenBank/DDBJ whole genome shotgun (WGS) entry which is preliminary data.</text>
</comment>
<protein>
    <submittedName>
        <fullName evidence="10">Cation:proton antiporter</fullName>
    </submittedName>
</protein>
<feature type="transmembrane region" description="Helical" evidence="8">
    <location>
        <begin position="6"/>
        <end position="23"/>
    </location>
</feature>
<evidence type="ECO:0000313" key="10">
    <source>
        <dbReference type="EMBL" id="MDE8650026.1"/>
    </source>
</evidence>
<dbReference type="GO" id="GO:1902600">
    <property type="term" value="P:proton transmembrane transport"/>
    <property type="evidence" value="ECO:0007669"/>
    <property type="project" value="InterPro"/>
</dbReference>
<dbReference type="GO" id="GO:0005886">
    <property type="term" value="C:plasma membrane"/>
    <property type="evidence" value="ECO:0007669"/>
    <property type="project" value="UniProtKB-SubCell"/>
</dbReference>
<evidence type="ECO:0000256" key="1">
    <source>
        <dbReference type="ARBA" id="ARBA00004651"/>
    </source>
</evidence>
<evidence type="ECO:0000256" key="8">
    <source>
        <dbReference type="SAM" id="Phobius"/>
    </source>
</evidence>
<keyword evidence="2" id="KW-0813">Transport</keyword>
<dbReference type="RefSeq" id="WP_275233149.1">
    <property type="nucleotide sequence ID" value="NZ_JARDXE010000044.1"/>
</dbReference>
<feature type="transmembrane region" description="Helical" evidence="8">
    <location>
        <begin position="116"/>
        <end position="135"/>
    </location>
</feature>
<gene>
    <name evidence="10" type="ORF">PXH69_34245</name>
</gene>
<keyword evidence="5 8" id="KW-1133">Transmembrane helix</keyword>
<feature type="transmembrane region" description="Helical" evidence="8">
    <location>
        <begin position="87"/>
        <end position="110"/>
    </location>
</feature>
<dbReference type="PANTHER" id="PTHR32507:SF8">
    <property type="entry name" value="CNH1P"/>
    <property type="match status" value="1"/>
</dbReference>
<dbReference type="PANTHER" id="PTHR32507">
    <property type="entry name" value="NA(+)/H(+) ANTIPORTER 1"/>
    <property type="match status" value="1"/>
</dbReference>
<comment type="subcellular location">
    <subcellularLocation>
        <location evidence="1">Cell membrane</location>
        <topology evidence="1">Multi-pass membrane protein</topology>
    </subcellularLocation>
</comment>
<keyword evidence="6" id="KW-0406">Ion transport</keyword>
<proteinExistence type="predicted"/>
<evidence type="ECO:0000259" key="9">
    <source>
        <dbReference type="Pfam" id="PF00999"/>
    </source>
</evidence>